<dbReference type="Gene3D" id="2.150.10.10">
    <property type="entry name" value="Serralysin-like metalloprotease, C-terminal"/>
    <property type="match status" value="4"/>
</dbReference>
<accession>A0A1N7KCV4</accession>
<evidence type="ECO:0000256" key="2">
    <source>
        <dbReference type="ARBA" id="ARBA00009490"/>
    </source>
</evidence>
<feature type="region of interest" description="Disordered" evidence="4">
    <location>
        <begin position="303"/>
        <end position="333"/>
    </location>
</feature>
<gene>
    <name evidence="6" type="ORF">SAMN05421774_101347</name>
</gene>
<dbReference type="InterPro" id="IPR001343">
    <property type="entry name" value="Hemolysn_Ca-bd"/>
</dbReference>
<dbReference type="GO" id="GO:0008237">
    <property type="term" value="F:metallopeptidase activity"/>
    <property type="evidence" value="ECO:0007669"/>
    <property type="project" value="InterPro"/>
</dbReference>
<sequence>MCLACFQWSCTGATGCDNDPAGGLTPPTQEAGPVLSFAEVRDFAALLAYTASPSARYNARADLGTPVFVSYSFLATAELPSAAEYRPYDNDGYWSFDATQRASTRLAMEVLSAVTGVIFVETSGTDAMVQVFGTSGSPWGGWASYPAVSVSGFFGTGRMVIDQTGGFAPGTSAFHVLLHELGHAVGLKHPFDGDPRLAADLDTTAMTVMSYNWSGGTRSDLGPLDIAALQHLYGTAAARDNLVWQMRDGVLAVQGGDGADTILGIRSANDLSGGSGRDLLIGGNSSDTLSGGRGNDTLIGGIGGQNRLQGGGGNDSISGGNDDDRIQGGDGNDRLIGARGHDRLWGGAGQDRIWGDLKDESGWGNDTVYGGAGGDTLYGGTGEDLLRGENGNDRVYGGTGRDRLFGGAGNDVIFGGLGSDTLDGGGGDDRIFGGDQGHMLIRGGAGNDTLFGADRDAVFSGWDTLHGGQGDDVLHGLAGSDSLFGGAGNDTLNGGAGFDTLDGGDGDDLLIGEANPDLLYGGQGADTLNGGADNDRLYGGSGNDVLRGGDGNDQLYAGHGHDRLYGGAGADTFHFLASETRGETRIHDYVASEDRIIVWGFDVADREVEARSYAKGKSTLLLIGPEEDLRIILLGVRFDTFDPREVSLL</sequence>
<dbReference type="GO" id="GO:0005509">
    <property type="term" value="F:calcium ion binding"/>
    <property type="evidence" value="ECO:0007669"/>
    <property type="project" value="InterPro"/>
</dbReference>
<dbReference type="SMART" id="SM00235">
    <property type="entry name" value="ZnMc"/>
    <property type="match status" value="1"/>
</dbReference>
<comment type="subcellular location">
    <subcellularLocation>
        <location evidence="1">Secreted</location>
    </subcellularLocation>
</comment>
<feature type="compositionally biased region" description="Gly residues" evidence="4">
    <location>
        <begin position="303"/>
        <end position="314"/>
    </location>
</feature>
<dbReference type="SUPFAM" id="SSF51120">
    <property type="entry name" value="beta-Roll"/>
    <property type="match status" value="4"/>
</dbReference>
<dbReference type="PRINTS" id="PR00313">
    <property type="entry name" value="CABNDNGRPT"/>
</dbReference>
<proteinExistence type="inferred from homology"/>
<evidence type="ECO:0000259" key="5">
    <source>
        <dbReference type="SMART" id="SM00235"/>
    </source>
</evidence>
<dbReference type="AlphaFoldDB" id="A0A1N7KCV4"/>
<evidence type="ECO:0000256" key="3">
    <source>
        <dbReference type="ARBA" id="ARBA00022525"/>
    </source>
</evidence>
<dbReference type="InterPro" id="IPR018511">
    <property type="entry name" value="Hemolysin-typ_Ca-bd_CS"/>
</dbReference>
<evidence type="ECO:0000256" key="4">
    <source>
        <dbReference type="SAM" id="MobiDB-lite"/>
    </source>
</evidence>
<dbReference type="GO" id="GO:0008270">
    <property type="term" value="F:zinc ion binding"/>
    <property type="evidence" value="ECO:0007669"/>
    <property type="project" value="InterPro"/>
</dbReference>
<dbReference type="EMBL" id="FTOT01000001">
    <property type="protein sequence ID" value="SIS59403.1"/>
    <property type="molecule type" value="Genomic_DNA"/>
</dbReference>
<dbReference type="Proteomes" id="UP000186141">
    <property type="component" value="Unassembled WGS sequence"/>
</dbReference>
<comment type="similarity">
    <text evidence="2">Belongs to the peptidase M10B family.</text>
</comment>
<dbReference type="Pfam" id="PF00353">
    <property type="entry name" value="HemolysinCabind"/>
    <property type="match status" value="6"/>
</dbReference>
<organism evidence="6 7">
    <name type="scientific">Gemmobacter megaterium</name>
    <dbReference type="NCBI Taxonomy" id="1086013"/>
    <lineage>
        <taxon>Bacteria</taxon>
        <taxon>Pseudomonadati</taxon>
        <taxon>Pseudomonadota</taxon>
        <taxon>Alphaproteobacteria</taxon>
        <taxon>Rhodobacterales</taxon>
        <taxon>Paracoccaceae</taxon>
        <taxon>Gemmobacter</taxon>
    </lineage>
</organism>
<name>A0A1N7KCV4_9RHOB</name>
<dbReference type="InterPro" id="IPR011049">
    <property type="entry name" value="Serralysin-like_metalloprot_C"/>
</dbReference>
<evidence type="ECO:0000313" key="7">
    <source>
        <dbReference type="Proteomes" id="UP000186141"/>
    </source>
</evidence>
<dbReference type="PROSITE" id="PS00330">
    <property type="entry name" value="HEMOLYSIN_CALCIUM"/>
    <property type="match status" value="4"/>
</dbReference>
<dbReference type="InterPro" id="IPR024079">
    <property type="entry name" value="MetalloPept_cat_dom_sf"/>
</dbReference>
<dbReference type="STRING" id="1086013.SAMN05421774_101347"/>
<dbReference type="InterPro" id="IPR050557">
    <property type="entry name" value="RTX_toxin/Mannuronan_C5-epim"/>
</dbReference>
<dbReference type="GO" id="GO:0006508">
    <property type="term" value="P:proteolysis"/>
    <property type="evidence" value="ECO:0007669"/>
    <property type="project" value="InterPro"/>
</dbReference>
<dbReference type="GO" id="GO:0005576">
    <property type="term" value="C:extracellular region"/>
    <property type="evidence" value="ECO:0007669"/>
    <property type="project" value="UniProtKB-SubCell"/>
</dbReference>
<dbReference type="PANTHER" id="PTHR38340">
    <property type="entry name" value="S-LAYER PROTEIN"/>
    <property type="match status" value="1"/>
</dbReference>
<dbReference type="SUPFAM" id="SSF55486">
    <property type="entry name" value="Metalloproteases ('zincins'), catalytic domain"/>
    <property type="match status" value="1"/>
</dbReference>
<dbReference type="Gene3D" id="3.40.390.10">
    <property type="entry name" value="Collagenase (Catalytic Domain)"/>
    <property type="match status" value="1"/>
</dbReference>
<dbReference type="InterPro" id="IPR034033">
    <property type="entry name" value="Serralysin-like"/>
</dbReference>
<keyword evidence="3" id="KW-0964">Secreted</keyword>
<dbReference type="PANTHER" id="PTHR38340:SF1">
    <property type="entry name" value="S-LAYER PROTEIN"/>
    <property type="match status" value="1"/>
</dbReference>
<feature type="compositionally biased region" description="Basic and acidic residues" evidence="4">
    <location>
        <begin position="322"/>
        <end position="333"/>
    </location>
</feature>
<reference evidence="6 7" key="1">
    <citation type="submission" date="2017-01" db="EMBL/GenBank/DDBJ databases">
        <authorList>
            <person name="Mah S.A."/>
            <person name="Swanson W.J."/>
            <person name="Moy G.W."/>
            <person name="Vacquier V.D."/>
        </authorList>
    </citation>
    <scope>NUCLEOTIDE SEQUENCE [LARGE SCALE GENOMIC DNA]</scope>
    <source>
        <strain evidence="6 7">DSM 26375</strain>
    </source>
</reference>
<dbReference type="InterPro" id="IPR006026">
    <property type="entry name" value="Peptidase_Metallo"/>
</dbReference>
<keyword evidence="7" id="KW-1185">Reference proteome</keyword>
<dbReference type="CDD" id="cd04277">
    <property type="entry name" value="ZnMc_serralysin_like"/>
    <property type="match status" value="1"/>
</dbReference>
<evidence type="ECO:0000313" key="6">
    <source>
        <dbReference type="EMBL" id="SIS59403.1"/>
    </source>
</evidence>
<feature type="domain" description="Peptidase metallopeptidase" evidence="5">
    <location>
        <begin position="76"/>
        <end position="223"/>
    </location>
</feature>
<protein>
    <submittedName>
        <fullName evidence="6">Ca2+-binding protein, RTX toxin-related</fullName>
    </submittedName>
</protein>
<evidence type="ECO:0000256" key="1">
    <source>
        <dbReference type="ARBA" id="ARBA00004613"/>
    </source>
</evidence>